<dbReference type="Pfam" id="PF04070">
    <property type="entry name" value="DUF378"/>
    <property type="match status" value="1"/>
</dbReference>
<organism evidence="2 3">
    <name type="scientific">Flaviflagellibacter deserti</name>
    <dbReference type="NCBI Taxonomy" id="2267266"/>
    <lineage>
        <taxon>Bacteria</taxon>
        <taxon>Pseudomonadati</taxon>
        <taxon>Pseudomonadota</taxon>
        <taxon>Alphaproteobacteria</taxon>
        <taxon>Hyphomicrobiales</taxon>
        <taxon>Flaviflagellibacter</taxon>
    </lineage>
</organism>
<keyword evidence="3" id="KW-1185">Reference proteome</keyword>
<accession>A0ABV9YYY7</accession>
<sequence length="77" mass="8267">MRALNIITLLLIIVGGLNWGLVGAFEFNLVDALFGAGSVFSKAVYVLVGVSAIWQLIPFVRSMSVGETAAQRAHGRY</sequence>
<gene>
    <name evidence="2" type="ORF">ACFPFW_08530</name>
</gene>
<dbReference type="InterPro" id="IPR007211">
    <property type="entry name" value="DUF378"/>
</dbReference>
<evidence type="ECO:0000313" key="3">
    <source>
        <dbReference type="Proteomes" id="UP001595796"/>
    </source>
</evidence>
<keyword evidence="1" id="KW-1133">Transmembrane helix</keyword>
<evidence type="ECO:0000256" key="1">
    <source>
        <dbReference type="SAM" id="Phobius"/>
    </source>
</evidence>
<reference evidence="3" key="1">
    <citation type="journal article" date="2019" name="Int. J. Syst. Evol. Microbiol.">
        <title>The Global Catalogue of Microorganisms (GCM) 10K type strain sequencing project: providing services to taxonomists for standard genome sequencing and annotation.</title>
        <authorList>
            <consortium name="The Broad Institute Genomics Platform"/>
            <consortium name="The Broad Institute Genome Sequencing Center for Infectious Disease"/>
            <person name="Wu L."/>
            <person name="Ma J."/>
        </authorList>
    </citation>
    <scope>NUCLEOTIDE SEQUENCE [LARGE SCALE GENOMIC DNA]</scope>
    <source>
        <strain evidence="3">CGMCC 1.16444</strain>
    </source>
</reference>
<dbReference type="PANTHER" id="PTHR37304:SF1">
    <property type="entry name" value="MEMBRANE PROTEIN"/>
    <property type="match status" value="1"/>
</dbReference>
<comment type="caution">
    <text evidence="2">The sequence shown here is derived from an EMBL/GenBank/DDBJ whole genome shotgun (WGS) entry which is preliminary data.</text>
</comment>
<dbReference type="RefSeq" id="WP_114957648.1">
    <property type="nucleotide sequence ID" value="NZ_JBHSJF010000006.1"/>
</dbReference>
<keyword evidence="1" id="KW-0472">Membrane</keyword>
<feature type="transmembrane region" description="Helical" evidence="1">
    <location>
        <begin position="34"/>
        <end position="54"/>
    </location>
</feature>
<dbReference type="PANTHER" id="PTHR37304">
    <property type="entry name" value="MEMBRANE PROTEIN-RELATED"/>
    <property type="match status" value="1"/>
</dbReference>
<dbReference type="EMBL" id="JBHSJF010000006">
    <property type="protein sequence ID" value="MFC5068063.1"/>
    <property type="molecule type" value="Genomic_DNA"/>
</dbReference>
<protein>
    <submittedName>
        <fullName evidence="2">DUF378 domain-containing protein</fullName>
    </submittedName>
</protein>
<dbReference type="Proteomes" id="UP001595796">
    <property type="component" value="Unassembled WGS sequence"/>
</dbReference>
<evidence type="ECO:0000313" key="2">
    <source>
        <dbReference type="EMBL" id="MFC5068063.1"/>
    </source>
</evidence>
<name>A0ABV9YYY7_9HYPH</name>
<keyword evidence="1" id="KW-0812">Transmembrane</keyword>
<proteinExistence type="predicted"/>